<name>A0ACB0IWI7_TRIPR</name>
<proteinExistence type="predicted"/>
<organism evidence="1 2">
    <name type="scientific">Trifolium pratense</name>
    <name type="common">Red clover</name>
    <dbReference type="NCBI Taxonomy" id="57577"/>
    <lineage>
        <taxon>Eukaryota</taxon>
        <taxon>Viridiplantae</taxon>
        <taxon>Streptophyta</taxon>
        <taxon>Embryophyta</taxon>
        <taxon>Tracheophyta</taxon>
        <taxon>Spermatophyta</taxon>
        <taxon>Magnoliopsida</taxon>
        <taxon>eudicotyledons</taxon>
        <taxon>Gunneridae</taxon>
        <taxon>Pentapetalae</taxon>
        <taxon>rosids</taxon>
        <taxon>fabids</taxon>
        <taxon>Fabales</taxon>
        <taxon>Fabaceae</taxon>
        <taxon>Papilionoideae</taxon>
        <taxon>50 kb inversion clade</taxon>
        <taxon>NPAAA clade</taxon>
        <taxon>Hologalegina</taxon>
        <taxon>IRL clade</taxon>
        <taxon>Trifolieae</taxon>
        <taxon>Trifolium</taxon>
    </lineage>
</organism>
<evidence type="ECO:0000313" key="2">
    <source>
        <dbReference type="Proteomes" id="UP001177021"/>
    </source>
</evidence>
<accession>A0ACB0IWI7</accession>
<sequence>MESSKNTYIQQPVHGAQELAHHAQVPATCPHSAPHAPIAAHGAQIPAAPTILIIVSWNGSPLIESVVPIYLEATTVFSFKSLVIDEHRISIHRTEDSTLPPILNAVEIYVVRQRDALPTFEEDVEAISDVKESYRVQRNWVGDPCEPKNYSWVGLKCNYSTSLPPRIVSLNLSRSNLSGIITPAISNLAFLESLDLSNNNLTGSMPQFLEELKSLKYLNLRGNQLSGFVSTNLQERSKNGLLSLRVDDKNLSGSSNKKKVIAPIIASLTSVLVLLVIAILYWKHRRRNETSKEEMNMINIGSGTVVSNLLAELLMTVHHKNLVSFIGYCDEGDKMALIYEHMANGNLKECLSGRIFHDSDCT</sequence>
<evidence type="ECO:0000313" key="1">
    <source>
        <dbReference type="EMBL" id="CAJ2636595.1"/>
    </source>
</evidence>
<keyword evidence="2" id="KW-1185">Reference proteome</keyword>
<comment type="caution">
    <text evidence="1">The sequence shown here is derived from an EMBL/GenBank/DDBJ whole genome shotgun (WGS) entry which is preliminary data.</text>
</comment>
<dbReference type="EMBL" id="CASHSV030000013">
    <property type="protein sequence ID" value="CAJ2636595.1"/>
    <property type="molecule type" value="Genomic_DNA"/>
</dbReference>
<dbReference type="Proteomes" id="UP001177021">
    <property type="component" value="Unassembled WGS sequence"/>
</dbReference>
<reference evidence="1" key="1">
    <citation type="submission" date="2023-10" db="EMBL/GenBank/DDBJ databases">
        <authorList>
            <person name="Rodriguez Cubillos JULIANA M."/>
            <person name="De Vega J."/>
        </authorList>
    </citation>
    <scope>NUCLEOTIDE SEQUENCE</scope>
</reference>
<protein>
    <submittedName>
        <fullName evidence="1">Uncharacterized protein</fullName>
    </submittedName>
</protein>
<gene>
    <name evidence="1" type="ORF">MILVUS5_LOCUS7067</name>
</gene>